<evidence type="ECO:0000259" key="2">
    <source>
        <dbReference type="Pfam" id="PF13529"/>
    </source>
</evidence>
<accession>A0ABT1EEM0</accession>
<feature type="signal peptide" evidence="1">
    <location>
        <begin position="1"/>
        <end position="27"/>
    </location>
</feature>
<comment type="caution">
    <text evidence="3">The sequence shown here is derived from an EMBL/GenBank/DDBJ whole genome shotgun (WGS) entry which is preliminary data.</text>
</comment>
<dbReference type="InterPro" id="IPR039564">
    <property type="entry name" value="Peptidase_C39-like"/>
</dbReference>
<dbReference type="RefSeq" id="WP_262068055.1">
    <property type="nucleotide sequence ID" value="NZ_JAMXOC010000002.1"/>
</dbReference>
<proteinExistence type="predicted"/>
<protein>
    <submittedName>
        <fullName evidence="3">C39 family peptidase</fullName>
    </submittedName>
</protein>
<dbReference type="Pfam" id="PF13529">
    <property type="entry name" value="Peptidase_C39_2"/>
    <property type="match status" value="1"/>
</dbReference>
<name>A0ABT1EEM0_9FIRM</name>
<organism evidence="3 4">
    <name type="scientific">Ohessyouella blattaphilus</name>
    <dbReference type="NCBI Taxonomy" id="2949333"/>
    <lineage>
        <taxon>Bacteria</taxon>
        <taxon>Bacillati</taxon>
        <taxon>Bacillota</taxon>
        <taxon>Clostridia</taxon>
        <taxon>Lachnospirales</taxon>
        <taxon>Lachnospiraceae</taxon>
        <taxon>Ohessyouella</taxon>
    </lineage>
</organism>
<sequence length="220" mass="23580">MQPYKRLLLCLGLSLIGLSLPHINALAPSGAIALASPREWQEPPSGSEKIIPLTAYSQLDPQWASYLYGNVDPLSTHGCGPAVLATAISTLNKQVVTPPEVASWSSTHGFFSPGFGSAHELIPSGAKAYGLKVEHLPSITTESLRLALTYDKLLIFLMGPGNFTSSGHFIVVNGYDADGQFIIFDPASPERTSIRWSSELLLSQLLTTAYSGGPIWVLSK</sequence>
<keyword evidence="1" id="KW-0732">Signal</keyword>
<gene>
    <name evidence="3" type="ORF">NK118_02680</name>
</gene>
<feature type="domain" description="Peptidase C39-like" evidence="2">
    <location>
        <begin position="55"/>
        <end position="187"/>
    </location>
</feature>
<evidence type="ECO:0000313" key="3">
    <source>
        <dbReference type="EMBL" id="MCP1109149.1"/>
    </source>
</evidence>
<dbReference type="Gene3D" id="3.90.70.10">
    <property type="entry name" value="Cysteine proteinases"/>
    <property type="match status" value="1"/>
</dbReference>
<reference evidence="3 4" key="1">
    <citation type="journal article" date="2022" name="Genome Biol. Evol.">
        <title>Host diet, physiology and behaviors set the stage for Lachnospiraceae cladogenesis.</title>
        <authorList>
            <person name="Vera-Ponce De Leon A."/>
            <person name="Schneider M."/>
            <person name="Jahnes B.C."/>
            <person name="Sadowski V."/>
            <person name="Camuy-Velez L.A."/>
            <person name="Duan J."/>
            <person name="Sabree Z.L."/>
        </authorList>
    </citation>
    <scope>NUCLEOTIDE SEQUENCE [LARGE SCALE GENOMIC DNA]</scope>
    <source>
        <strain evidence="3 4">PAL227</strain>
    </source>
</reference>
<evidence type="ECO:0000256" key="1">
    <source>
        <dbReference type="SAM" id="SignalP"/>
    </source>
</evidence>
<evidence type="ECO:0000313" key="4">
    <source>
        <dbReference type="Proteomes" id="UP001523565"/>
    </source>
</evidence>
<feature type="chain" id="PRO_5047529317" evidence="1">
    <location>
        <begin position="28"/>
        <end position="220"/>
    </location>
</feature>
<dbReference type="EMBL" id="JAMZFV010000002">
    <property type="protein sequence ID" value="MCP1109149.1"/>
    <property type="molecule type" value="Genomic_DNA"/>
</dbReference>
<dbReference type="Proteomes" id="UP001523565">
    <property type="component" value="Unassembled WGS sequence"/>
</dbReference>
<keyword evidence="4" id="KW-1185">Reference proteome</keyword>